<evidence type="ECO:0000256" key="1">
    <source>
        <dbReference type="SAM" id="MobiDB-lite"/>
    </source>
</evidence>
<feature type="non-terminal residue" evidence="2">
    <location>
        <position position="1"/>
    </location>
</feature>
<evidence type="ECO:0000313" key="2">
    <source>
        <dbReference type="EMBL" id="CAA9263243.1"/>
    </source>
</evidence>
<organism evidence="2">
    <name type="scientific">uncultured Chloroflexota bacterium</name>
    <dbReference type="NCBI Taxonomy" id="166587"/>
    <lineage>
        <taxon>Bacteria</taxon>
        <taxon>Bacillati</taxon>
        <taxon>Chloroflexota</taxon>
        <taxon>environmental samples</taxon>
    </lineage>
</organism>
<feature type="non-terminal residue" evidence="2">
    <location>
        <position position="73"/>
    </location>
</feature>
<dbReference type="EMBL" id="CADCTC010000160">
    <property type="protein sequence ID" value="CAA9263243.1"/>
    <property type="molecule type" value="Genomic_DNA"/>
</dbReference>
<dbReference type="AlphaFoldDB" id="A0A6J4IVL5"/>
<accession>A0A6J4IVL5</accession>
<name>A0A6J4IVL5_9CHLR</name>
<feature type="region of interest" description="Disordered" evidence="1">
    <location>
        <begin position="1"/>
        <end position="73"/>
    </location>
</feature>
<reference evidence="2" key="1">
    <citation type="submission" date="2020-02" db="EMBL/GenBank/DDBJ databases">
        <authorList>
            <person name="Meier V. D."/>
        </authorList>
    </citation>
    <scope>NUCLEOTIDE SEQUENCE</scope>
    <source>
        <strain evidence="2">AVDCRST_MAG77</strain>
    </source>
</reference>
<proteinExistence type="predicted"/>
<sequence length="73" mass="7976">GPVDPGGPPGRLRHRRRMVDRLRPPGGAARRRPPPARPLSPTWSSNLERRRPLGEWGAPQRTPHPAGGRLGGL</sequence>
<protein>
    <submittedName>
        <fullName evidence="2">Uncharacterized protein</fullName>
    </submittedName>
</protein>
<gene>
    <name evidence="2" type="ORF">AVDCRST_MAG77-2710</name>
</gene>